<dbReference type="InterPro" id="IPR051508">
    <property type="entry name" value="Mito_Carrier_Antiporter"/>
</dbReference>
<evidence type="ECO:0000256" key="1">
    <source>
        <dbReference type="ARBA" id="ARBA00004448"/>
    </source>
</evidence>
<dbReference type="PROSITE" id="PS50920">
    <property type="entry name" value="SOLCAR"/>
    <property type="match status" value="3"/>
</dbReference>
<dbReference type="Proteomes" id="UP000318582">
    <property type="component" value="Unassembled WGS sequence"/>
</dbReference>
<dbReference type="STRING" id="109895.A0A507DP44"/>
<dbReference type="InterPro" id="IPR018108">
    <property type="entry name" value="MCP_transmembrane"/>
</dbReference>
<evidence type="ECO:0000256" key="3">
    <source>
        <dbReference type="ARBA" id="ARBA00022448"/>
    </source>
</evidence>
<organism evidence="14 15">
    <name type="scientific">Powellomyces hirtus</name>
    <dbReference type="NCBI Taxonomy" id="109895"/>
    <lineage>
        <taxon>Eukaryota</taxon>
        <taxon>Fungi</taxon>
        <taxon>Fungi incertae sedis</taxon>
        <taxon>Chytridiomycota</taxon>
        <taxon>Chytridiomycota incertae sedis</taxon>
        <taxon>Chytridiomycetes</taxon>
        <taxon>Spizellomycetales</taxon>
        <taxon>Powellomycetaceae</taxon>
        <taxon>Powellomyces</taxon>
    </lineage>
</organism>
<dbReference type="SUPFAM" id="SSF47473">
    <property type="entry name" value="EF-hand"/>
    <property type="match status" value="1"/>
</dbReference>
<keyword evidence="9" id="KW-0496">Mitochondrion</keyword>
<evidence type="ECO:0000256" key="6">
    <source>
        <dbReference type="ARBA" id="ARBA00022792"/>
    </source>
</evidence>
<evidence type="ECO:0000256" key="9">
    <source>
        <dbReference type="ARBA" id="ARBA00023128"/>
    </source>
</evidence>
<dbReference type="InterPro" id="IPR018247">
    <property type="entry name" value="EF_Hand_1_Ca_BS"/>
</dbReference>
<keyword evidence="7" id="KW-0106">Calcium</keyword>
<dbReference type="InterPro" id="IPR002048">
    <property type="entry name" value="EF_hand_dom"/>
</dbReference>
<dbReference type="Gene3D" id="1.50.40.10">
    <property type="entry name" value="Mitochondrial carrier domain"/>
    <property type="match status" value="1"/>
</dbReference>
<dbReference type="EMBL" id="QEAQ01000224">
    <property type="protein sequence ID" value="TPX53434.1"/>
    <property type="molecule type" value="Genomic_DNA"/>
</dbReference>
<dbReference type="InterPro" id="IPR023395">
    <property type="entry name" value="MCP_dom_sf"/>
</dbReference>
<evidence type="ECO:0000256" key="4">
    <source>
        <dbReference type="ARBA" id="ARBA00022692"/>
    </source>
</evidence>
<comment type="subcellular location">
    <subcellularLocation>
        <location evidence="1">Mitochondrion inner membrane</location>
        <topology evidence="1">Multi-pass membrane protein</topology>
    </subcellularLocation>
</comment>
<keyword evidence="3 12" id="KW-0813">Transport</keyword>
<reference evidence="14 15" key="1">
    <citation type="journal article" date="2019" name="Sci. Rep.">
        <title>Comparative genomics of chytrid fungi reveal insights into the obligate biotrophic and pathogenic lifestyle of Synchytrium endobioticum.</title>
        <authorList>
            <person name="van de Vossenberg B.T.L.H."/>
            <person name="Warris S."/>
            <person name="Nguyen H.D.T."/>
            <person name="van Gent-Pelzer M.P.E."/>
            <person name="Joly D.L."/>
            <person name="van de Geest H.C."/>
            <person name="Bonants P.J.M."/>
            <person name="Smith D.S."/>
            <person name="Levesque C.A."/>
            <person name="van der Lee T.A.J."/>
        </authorList>
    </citation>
    <scope>NUCLEOTIDE SEQUENCE [LARGE SCALE GENOMIC DNA]</scope>
    <source>
        <strain evidence="14 15">CBS 809.83</strain>
    </source>
</reference>
<dbReference type="CDD" id="cd00051">
    <property type="entry name" value="EFh"/>
    <property type="match status" value="1"/>
</dbReference>
<dbReference type="GO" id="GO:0005743">
    <property type="term" value="C:mitochondrial inner membrane"/>
    <property type="evidence" value="ECO:0007669"/>
    <property type="project" value="UniProtKB-SubCell"/>
</dbReference>
<sequence>MSVTGAATPQLAIPGLYPQRGKPRALGAFESFTMSALAPAVAVVFTNPFDTAKVRLQLQGERMRNAKAGAPGPGGAAAADAVYKNSFDCLHKIYVNEGVKGLQKGLTPAIFREGSKNLFRIGMFDPILTMMHDPSQGKPPAWKRMVAGSLCGVMGAVSCNPFELVKTRLQSSSKSKIAVGHQHNYTGTWNALTTIYKQDGLRGLYRGAVLSMGRSVFGSGSNLAAYSMMKDHLITERKWKDNAWLDMVCGMASGVVSCICMNPIDVTRTRYYNQPYENGKGVLYSNGFDAIKKIAKNEGPTAFYKGFITHFFRIGPHFCLTFVFLGILRRGCTDFYGYLDMRDSFSSFDKDGNGVLDEVELRDALHKVVESRGEGGYEAMIDLYANRILRQADEDHDHAISSKEYPAMIKEVTAIVGERRTKR</sequence>
<dbReference type="Pfam" id="PF00153">
    <property type="entry name" value="Mito_carr"/>
    <property type="match status" value="3"/>
</dbReference>
<keyword evidence="8" id="KW-1133">Transmembrane helix</keyword>
<dbReference type="SUPFAM" id="SSF103506">
    <property type="entry name" value="Mitochondrial carrier"/>
    <property type="match status" value="1"/>
</dbReference>
<feature type="repeat" description="Solcar" evidence="11">
    <location>
        <begin position="241"/>
        <end position="331"/>
    </location>
</feature>
<dbReference type="GO" id="GO:0005509">
    <property type="term" value="F:calcium ion binding"/>
    <property type="evidence" value="ECO:0007669"/>
    <property type="project" value="InterPro"/>
</dbReference>
<evidence type="ECO:0000256" key="7">
    <source>
        <dbReference type="ARBA" id="ARBA00022837"/>
    </source>
</evidence>
<proteinExistence type="inferred from homology"/>
<keyword evidence="4 11" id="KW-0812">Transmembrane</keyword>
<comment type="similarity">
    <text evidence="2 12">Belongs to the mitochondrial carrier (TC 2.A.29) family.</text>
</comment>
<keyword evidence="5" id="KW-0677">Repeat</keyword>
<feature type="repeat" description="Solcar" evidence="11">
    <location>
        <begin position="139"/>
        <end position="232"/>
    </location>
</feature>
<dbReference type="AlphaFoldDB" id="A0A507DP44"/>
<evidence type="ECO:0000256" key="5">
    <source>
        <dbReference type="ARBA" id="ARBA00022737"/>
    </source>
</evidence>
<evidence type="ECO:0000259" key="13">
    <source>
        <dbReference type="PROSITE" id="PS50222"/>
    </source>
</evidence>
<gene>
    <name evidence="14" type="ORF">PhCBS80983_g06294</name>
</gene>
<dbReference type="PANTHER" id="PTHR45928">
    <property type="entry name" value="RE38146P"/>
    <property type="match status" value="1"/>
</dbReference>
<feature type="domain" description="EF-hand" evidence="13">
    <location>
        <begin position="336"/>
        <end position="371"/>
    </location>
</feature>
<comment type="caution">
    <text evidence="14">The sequence shown here is derived from an EMBL/GenBank/DDBJ whole genome shotgun (WGS) entry which is preliminary data.</text>
</comment>
<dbReference type="Pfam" id="PF13405">
    <property type="entry name" value="EF-hand_6"/>
    <property type="match status" value="1"/>
</dbReference>
<keyword evidence="10 11" id="KW-0472">Membrane</keyword>
<accession>A0A507DP44</accession>
<evidence type="ECO:0000256" key="10">
    <source>
        <dbReference type="ARBA" id="ARBA00023136"/>
    </source>
</evidence>
<dbReference type="PROSITE" id="PS00018">
    <property type="entry name" value="EF_HAND_1"/>
    <property type="match status" value="2"/>
</dbReference>
<evidence type="ECO:0000256" key="2">
    <source>
        <dbReference type="ARBA" id="ARBA00006375"/>
    </source>
</evidence>
<feature type="repeat" description="Solcar" evidence="11">
    <location>
        <begin position="26"/>
        <end position="130"/>
    </location>
</feature>
<evidence type="ECO:0000256" key="11">
    <source>
        <dbReference type="PROSITE-ProRule" id="PRU00282"/>
    </source>
</evidence>
<evidence type="ECO:0000256" key="12">
    <source>
        <dbReference type="RuleBase" id="RU000488"/>
    </source>
</evidence>
<dbReference type="SMART" id="SM00054">
    <property type="entry name" value="EFh"/>
    <property type="match status" value="2"/>
</dbReference>
<dbReference type="PROSITE" id="PS50222">
    <property type="entry name" value="EF_HAND_2"/>
    <property type="match status" value="1"/>
</dbReference>
<keyword evidence="15" id="KW-1185">Reference proteome</keyword>
<protein>
    <recommendedName>
        <fullName evidence="13">EF-hand domain-containing protein</fullName>
    </recommendedName>
</protein>
<dbReference type="InterPro" id="IPR011992">
    <property type="entry name" value="EF-hand-dom_pair"/>
</dbReference>
<keyword evidence="6" id="KW-0999">Mitochondrion inner membrane</keyword>
<dbReference type="Gene3D" id="1.10.238.10">
    <property type="entry name" value="EF-hand"/>
    <property type="match status" value="1"/>
</dbReference>
<evidence type="ECO:0000313" key="15">
    <source>
        <dbReference type="Proteomes" id="UP000318582"/>
    </source>
</evidence>
<dbReference type="PANTHER" id="PTHR45928:SF1">
    <property type="entry name" value="RE38146P"/>
    <property type="match status" value="1"/>
</dbReference>
<name>A0A507DP44_9FUNG</name>
<evidence type="ECO:0000256" key="8">
    <source>
        <dbReference type="ARBA" id="ARBA00022989"/>
    </source>
</evidence>
<evidence type="ECO:0000313" key="14">
    <source>
        <dbReference type="EMBL" id="TPX53434.1"/>
    </source>
</evidence>